<dbReference type="InterPro" id="IPR018960">
    <property type="entry name" value="DUF1990"/>
</dbReference>
<dbReference type="OMA" id="CVKEFFP"/>
<organism evidence="2 3">
    <name type="scientific">Chlamydomonas reinhardtii</name>
    <name type="common">Chlamydomonas smithii</name>
    <dbReference type="NCBI Taxonomy" id="3055"/>
    <lineage>
        <taxon>Eukaryota</taxon>
        <taxon>Viridiplantae</taxon>
        <taxon>Chlorophyta</taxon>
        <taxon>core chlorophytes</taxon>
        <taxon>Chlorophyceae</taxon>
        <taxon>CS clade</taxon>
        <taxon>Chlamydomonadales</taxon>
        <taxon>Chlamydomonadaceae</taxon>
        <taxon>Chlamydomonas</taxon>
    </lineage>
</organism>
<dbReference type="GeneID" id="5722678"/>
<dbReference type="Pfam" id="PF09348">
    <property type="entry name" value="DUF1990"/>
    <property type="match status" value="1"/>
</dbReference>
<accession>A0A2K3CQA2</accession>
<dbReference type="Gramene" id="PNW70458">
    <property type="protein sequence ID" value="PNW70458"/>
    <property type="gene ID" value="CHLRE_17g720550v5"/>
</dbReference>
<name>A0A2K3CQA2_CHLRE</name>
<dbReference type="FunCoup" id="A0A2K3CQA2">
    <property type="interactions" value="306"/>
</dbReference>
<evidence type="ECO:0000313" key="3">
    <source>
        <dbReference type="Proteomes" id="UP000006906"/>
    </source>
</evidence>
<dbReference type="InParanoid" id="A0A2K3CQA2"/>
<evidence type="ECO:0000259" key="1">
    <source>
        <dbReference type="Pfam" id="PF09348"/>
    </source>
</evidence>
<dbReference type="PANTHER" id="PTHR34202:SF1">
    <property type="entry name" value="UPF0548 PROTEIN"/>
    <property type="match status" value="1"/>
</dbReference>
<dbReference type="Proteomes" id="UP000006906">
    <property type="component" value="Chromosome 17"/>
</dbReference>
<dbReference type="PaxDb" id="3055-EDP00452"/>
<keyword evidence="3" id="KW-1185">Reference proteome</keyword>
<dbReference type="OrthoDB" id="46304at2759"/>
<dbReference type="ExpressionAtlas" id="A0A2K3CQA2">
    <property type="expression patterns" value="baseline and differential"/>
</dbReference>
<evidence type="ECO:0000313" key="2">
    <source>
        <dbReference type="EMBL" id="PNW70458.1"/>
    </source>
</evidence>
<proteinExistence type="predicted"/>
<protein>
    <recommendedName>
        <fullName evidence="1">DUF1990 domain-containing protein</fullName>
    </recommendedName>
</protein>
<gene>
    <name evidence="2" type="ORF">CHLRE_17g720550v5</name>
</gene>
<dbReference type="EMBL" id="CM008978">
    <property type="protein sequence ID" value="PNW70458.1"/>
    <property type="molecule type" value="Genomic_DNA"/>
</dbReference>
<sequence length="218" mass="24490">MVHLSLWRPSPADERRVKQEGSRSSWNYARDLVGKTREPAAVQALAKQGWIIDSVSVKVGEGEKAYKAARACLQRWGHFQLGWSNVDPHTGVSEGTVLAVTSKTLFLWNCNPLRIVYNQQQEPPKLRLPWAPRPAQSFRFAHGCLDGHMLTGEESFSVEMRPDGSVWYDILTFSRPLHPLAVGFFPLTRFFQHKFGQESASAMARAVREQTAGTAPSK</sequence>
<reference evidence="2 3" key="1">
    <citation type="journal article" date="2007" name="Science">
        <title>The Chlamydomonas genome reveals the evolution of key animal and plant functions.</title>
        <authorList>
            <person name="Merchant S.S."/>
            <person name="Prochnik S.E."/>
            <person name="Vallon O."/>
            <person name="Harris E.H."/>
            <person name="Karpowicz S.J."/>
            <person name="Witman G.B."/>
            <person name="Terry A."/>
            <person name="Salamov A."/>
            <person name="Fritz-Laylin L.K."/>
            <person name="Marechal-Drouard L."/>
            <person name="Marshall W.F."/>
            <person name="Qu L.H."/>
            <person name="Nelson D.R."/>
            <person name="Sanderfoot A.A."/>
            <person name="Spalding M.H."/>
            <person name="Kapitonov V.V."/>
            <person name="Ren Q."/>
            <person name="Ferris P."/>
            <person name="Lindquist E."/>
            <person name="Shapiro H."/>
            <person name="Lucas S.M."/>
            <person name="Grimwood J."/>
            <person name="Schmutz J."/>
            <person name="Cardol P."/>
            <person name="Cerutti H."/>
            <person name="Chanfreau G."/>
            <person name="Chen C.L."/>
            <person name="Cognat V."/>
            <person name="Croft M.T."/>
            <person name="Dent R."/>
            <person name="Dutcher S."/>
            <person name="Fernandez E."/>
            <person name="Fukuzawa H."/>
            <person name="Gonzalez-Ballester D."/>
            <person name="Gonzalez-Halphen D."/>
            <person name="Hallmann A."/>
            <person name="Hanikenne M."/>
            <person name="Hippler M."/>
            <person name="Inwood W."/>
            <person name="Jabbari K."/>
            <person name="Kalanon M."/>
            <person name="Kuras R."/>
            <person name="Lefebvre P.A."/>
            <person name="Lemaire S.D."/>
            <person name="Lobanov A.V."/>
            <person name="Lohr M."/>
            <person name="Manuell A."/>
            <person name="Meier I."/>
            <person name="Mets L."/>
            <person name="Mittag M."/>
            <person name="Mittelmeier T."/>
            <person name="Moroney J.V."/>
            <person name="Moseley J."/>
            <person name="Napoli C."/>
            <person name="Nedelcu A.M."/>
            <person name="Niyogi K."/>
            <person name="Novoselov S.V."/>
            <person name="Paulsen I.T."/>
            <person name="Pazour G."/>
            <person name="Purton S."/>
            <person name="Ral J.P."/>
            <person name="Riano-Pachon D.M."/>
            <person name="Riekhof W."/>
            <person name="Rymarquis L."/>
            <person name="Schroda M."/>
            <person name="Stern D."/>
            <person name="Umen J."/>
            <person name="Willows R."/>
            <person name="Wilson N."/>
            <person name="Zimmer S.L."/>
            <person name="Allmer J."/>
            <person name="Balk J."/>
            <person name="Bisova K."/>
            <person name="Chen C.J."/>
            <person name="Elias M."/>
            <person name="Gendler K."/>
            <person name="Hauser C."/>
            <person name="Lamb M.R."/>
            <person name="Ledford H."/>
            <person name="Long J.C."/>
            <person name="Minagawa J."/>
            <person name="Page M.D."/>
            <person name="Pan J."/>
            <person name="Pootakham W."/>
            <person name="Roje S."/>
            <person name="Rose A."/>
            <person name="Stahlberg E."/>
            <person name="Terauchi A.M."/>
            <person name="Yang P."/>
            <person name="Ball S."/>
            <person name="Bowler C."/>
            <person name="Dieckmann C.L."/>
            <person name="Gladyshev V.N."/>
            <person name="Green P."/>
            <person name="Jorgensen R."/>
            <person name="Mayfield S."/>
            <person name="Mueller-Roeber B."/>
            <person name="Rajamani S."/>
            <person name="Sayre R.T."/>
            <person name="Brokstein P."/>
            <person name="Dubchak I."/>
            <person name="Goodstein D."/>
            <person name="Hornick L."/>
            <person name="Huang Y.W."/>
            <person name="Jhaveri J."/>
            <person name="Luo Y."/>
            <person name="Martinez D."/>
            <person name="Ngau W.C."/>
            <person name="Otillar B."/>
            <person name="Poliakov A."/>
            <person name="Porter A."/>
            <person name="Szajkowski L."/>
            <person name="Werner G."/>
            <person name="Zhou K."/>
            <person name="Grigoriev I.V."/>
            <person name="Rokhsar D.S."/>
            <person name="Grossman A.R."/>
        </authorList>
    </citation>
    <scope>NUCLEOTIDE SEQUENCE [LARGE SCALE GENOMIC DNA]</scope>
    <source>
        <strain evidence="3">CC-503</strain>
    </source>
</reference>
<feature type="domain" description="DUF1990" evidence="1">
    <location>
        <begin position="48"/>
        <end position="201"/>
    </location>
</feature>
<dbReference type="KEGG" id="cre:CHLRE_17g720550v5"/>
<dbReference type="AlphaFoldDB" id="A0A2K3CQA2"/>
<dbReference type="PANTHER" id="PTHR34202">
    <property type="entry name" value="UPF0548 PROTEIN"/>
    <property type="match status" value="1"/>
</dbReference>
<dbReference type="RefSeq" id="XP_042914710.1">
    <property type="nucleotide sequence ID" value="XM_043072251.1"/>
</dbReference>